<dbReference type="Proteomes" id="UP001180020">
    <property type="component" value="Unassembled WGS sequence"/>
</dbReference>
<protein>
    <submittedName>
        <fullName evidence="1">Uncharacterized protein</fullName>
    </submittedName>
</protein>
<dbReference type="AlphaFoldDB" id="A0AAV9CPF5"/>
<evidence type="ECO:0000313" key="1">
    <source>
        <dbReference type="EMBL" id="KAK1290690.1"/>
    </source>
</evidence>
<name>A0AAV9CPF5_ACOCL</name>
<evidence type="ECO:0000313" key="2">
    <source>
        <dbReference type="Proteomes" id="UP001180020"/>
    </source>
</evidence>
<organism evidence="1 2">
    <name type="scientific">Acorus calamus</name>
    <name type="common">Sweet flag</name>
    <dbReference type="NCBI Taxonomy" id="4465"/>
    <lineage>
        <taxon>Eukaryota</taxon>
        <taxon>Viridiplantae</taxon>
        <taxon>Streptophyta</taxon>
        <taxon>Embryophyta</taxon>
        <taxon>Tracheophyta</taxon>
        <taxon>Spermatophyta</taxon>
        <taxon>Magnoliopsida</taxon>
        <taxon>Liliopsida</taxon>
        <taxon>Acoraceae</taxon>
        <taxon>Acorus</taxon>
    </lineage>
</organism>
<sequence>MRGVGSHHTTTNNVSGVLRVGDHYVMEGNGIGYSSENPRFMNERGFRDRVNPSVHVLGNDECGIRCGFFPSTAFMGRTSIQSS</sequence>
<gene>
    <name evidence="1" type="ORF">QJS10_CPB18g00228</name>
</gene>
<comment type="caution">
    <text evidence="1">The sequence shown here is derived from an EMBL/GenBank/DDBJ whole genome shotgun (WGS) entry which is preliminary data.</text>
</comment>
<accession>A0AAV9CPF5</accession>
<proteinExistence type="predicted"/>
<dbReference type="EMBL" id="JAUJYO010000018">
    <property type="protein sequence ID" value="KAK1290690.1"/>
    <property type="molecule type" value="Genomic_DNA"/>
</dbReference>
<keyword evidence="2" id="KW-1185">Reference proteome</keyword>
<reference evidence="1" key="1">
    <citation type="journal article" date="2023" name="Nat. Commun.">
        <title>Diploid and tetraploid genomes of Acorus and the evolution of monocots.</title>
        <authorList>
            <person name="Ma L."/>
            <person name="Liu K.W."/>
            <person name="Li Z."/>
            <person name="Hsiao Y.Y."/>
            <person name="Qi Y."/>
            <person name="Fu T."/>
            <person name="Tang G.D."/>
            <person name="Zhang D."/>
            <person name="Sun W.H."/>
            <person name="Liu D.K."/>
            <person name="Li Y."/>
            <person name="Chen G.Z."/>
            <person name="Liu X.D."/>
            <person name="Liao X.Y."/>
            <person name="Jiang Y.T."/>
            <person name="Yu X."/>
            <person name="Hao Y."/>
            <person name="Huang J."/>
            <person name="Zhao X.W."/>
            <person name="Ke S."/>
            <person name="Chen Y.Y."/>
            <person name="Wu W.L."/>
            <person name="Hsu J.L."/>
            <person name="Lin Y.F."/>
            <person name="Huang M.D."/>
            <person name="Li C.Y."/>
            <person name="Huang L."/>
            <person name="Wang Z.W."/>
            <person name="Zhao X."/>
            <person name="Zhong W.Y."/>
            <person name="Peng D.H."/>
            <person name="Ahmad S."/>
            <person name="Lan S."/>
            <person name="Zhang J.S."/>
            <person name="Tsai W.C."/>
            <person name="Van de Peer Y."/>
            <person name="Liu Z.J."/>
        </authorList>
    </citation>
    <scope>NUCLEOTIDE SEQUENCE</scope>
    <source>
        <strain evidence="1">CP</strain>
    </source>
</reference>
<reference evidence="1" key="2">
    <citation type="submission" date="2023-06" db="EMBL/GenBank/DDBJ databases">
        <authorList>
            <person name="Ma L."/>
            <person name="Liu K.-W."/>
            <person name="Li Z."/>
            <person name="Hsiao Y.-Y."/>
            <person name="Qi Y."/>
            <person name="Fu T."/>
            <person name="Tang G."/>
            <person name="Zhang D."/>
            <person name="Sun W.-H."/>
            <person name="Liu D.-K."/>
            <person name="Li Y."/>
            <person name="Chen G.-Z."/>
            <person name="Liu X.-D."/>
            <person name="Liao X.-Y."/>
            <person name="Jiang Y.-T."/>
            <person name="Yu X."/>
            <person name="Hao Y."/>
            <person name="Huang J."/>
            <person name="Zhao X.-W."/>
            <person name="Ke S."/>
            <person name="Chen Y.-Y."/>
            <person name="Wu W.-L."/>
            <person name="Hsu J.-L."/>
            <person name="Lin Y.-F."/>
            <person name="Huang M.-D."/>
            <person name="Li C.-Y."/>
            <person name="Huang L."/>
            <person name="Wang Z.-W."/>
            <person name="Zhao X."/>
            <person name="Zhong W.-Y."/>
            <person name="Peng D.-H."/>
            <person name="Ahmad S."/>
            <person name="Lan S."/>
            <person name="Zhang J.-S."/>
            <person name="Tsai W.-C."/>
            <person name="Van De Peer Y."/>
            <person name="Liu Z.-J."/>
        </authorList>
    </citation>
    <scope>NUCLEOTIDE SEQUENCE</scope>
    <source>
        <strain evidence="1">CP</strain>
        <tissue evidence="1">Leaves</tissue>
    </source>
</reference>